<sequence length="657" mass="72100">MPAPDFDQFQQVFALSWASNLVGKCKGTAAQLQAKLSATLGGSYLSDNVGPGWNIVWGPAVYQNKPDLNESIGPDNVWFVAKHDNFATDTDIPTPVYVISIAGTADQGQGYDGKVEDISVDKVVNIGDWIQGGILSTPTPAKKPDLSKPHLAYGTALGTHIIASTPPVGQTQCLANFLNETSTTVSSGTRLIFTGHSLGGALSPSLAFVLDQAGYLGNFSAHTLVYPTAGPSPGNPSFVFAFSERFPSVKSPTDSEFKEYRTWNRNIVNTRDVVPNAWCTEKTVSLNLHTIPTMYGNDLLHGTILYGELLVAVAALSIKSRSAWDGWFKKNVYDPLPSTTFTAEKPHDYHYPTNRTEFGKIALDNHIKAYVDLFFGTFKPTPGPCAEDGEQAVPVVLAHILGALDQAPSATGDAFEGLAEQLAPFTNPDYEQDPYVMSTFRRHDRSDLRIGLTQNDTSLENDPRAEQTKNDQLASSNEELRRRVAELESEKRKLIAGNASRVAKSVGPEFQQGWDARTAARIKHFFSVDHNGNISCAWHDSRRECRVYPPHMAPPGHLNCGCTYEEGLFEESLARHGVGCYHPGESVRMEPALRNPLLKLLQHRFGYQDGDFERDPQTGLWVEGEGPEALRYGRDPITSRQGIRKDVGFNNLNGDTE</sequence>
<name>A0A8H3CNF0_9AGAM</name>
<accession>A0A8H3CNF0</accession>
<feature type="domain" description="Fungal lipase-type" evidence="2">
    <location>
        <begin position="188"/>
        <end position="277"/>
    </location>
</feature>
<dbReference type="Gene3D" id="3.40.50.1820">
    <property type="entry name" value="alpha/beta hydrolase"/>
    <property type="match status" value="1"/>
</dbReference>
<dbReference type="Proteomes" id="UP000663861">
    <property type="component" value="Unassembled WGS sequence"/>
</dbReference>
<evidence type="ECO:0000313" key="4">
    <source>
        <dbReference type="Proteomes" id="UP000663861"/>
    </source>
</evidence>
<evidence type="ECO:0000259" key="2">
    <source>
        <dbReference type="Pfam" id="PF01764"/>
    </source>
</evidence>
<dbReference type="SUPFAM" id="SSF53474">
    <property type="entry name" value="alpha/beta-Hydrolases"/>
    <property type="match status" value="1"/>
</dbReference>
<dbReference type="EMBL" id="CAJMWY010002386">
    <property type="protein sequence ID" value="CAE6488125.1"/>
    <property type="molecule type" value="Genomic_DNA"/>
</dbReference>
<dbReference type="InterPro" id="IPR029058">
    <property type="entry name" value="AB_hydrolase_fold"/>
</dbReference>
<dbReference type="AlphaFoldDB" id="A0A8H3CNF0"/>
<dbReference type="InterPro" id="IPR002921">
    <property type="entry name" value="Fungal_lipase-type"/>
</dbReference>
<feature type="region of interest" description="Disordered" evidence="1">
    <location>
        <begin position="454"/>
        <end position="479"/>
    </location>
</feature>
<proteinExistence type="predicted"/>
<dbReference type="GO" id="GO:0006629">
    <property type="term" value="P:lipid metabolic process"/>
    <property type="evidence" value="ECO:0007669"/>
    <property type="project" value="InterPro"/>
</dbReference>
<organism evidence="3 4">
    <name type="scientific">Rhizoctonia solani</name>
    <dbReference type="NCBI Taxonomy" id="456999"/>
    <lineage>
        <taxon>Eukaryota</taxon>
        <taxon>Fungi</taxon>
        <taxon>Dikarya</taxon>
        <taxon>Basidiomycota</taxon>
        <taxon>Agaricomycotina</taxon>
        <taxon>Agaricomycetes</taxon>
        <taxon>Cantharellales</taxon>
        <taxon>Ceratobasidiaceae</taxon>
        <taxon>Rhizoctonia</taxon>
    </lineage>
</organism>
<comment type="caution">
    <text evidence="3">The sequence shown here is derived from an EMBL/GenBank/DDBJ whole genome shotgun (WGS) entry which is preliminary data.</text>
</comment>
<protein>
    <recommendedName>
        <fullName evidence="2">Fungal lipase-type domain-containing protein</fullName>
    </recommendedName>
</protein>
<evidence type="ECO:0000313" key="3">
    <source>
        <dbReference type="EMBL" id="CAE6488125.1"/>
    </source>
</evidence>
<evidence type="ECO:0000256" key="1">
    <source>
        <dbReference type="SAM" id="MobiDB-lite"/>
    </source>
</evidence>
<reference evidence="3" key="1">
    <citation type="submission" date="2021-01" db="EMBL/GenBank/DDBJ databases">
        <authorList>
            <person name="Kaushik A."/>
        </authorList>
    </citation>
    <scope>NUCLEOTIDE SEQUENCE</scope>
    <source>
        <strain evidence="3">AG4-RS23</strain>
    </source>
</reference>
<gene>
    <name evidence="3" type="ORF">RDB_LOCUS107624</name>
</gene>
<dbReference type="Pfam" id="PF01764">
    <property type="entry name" value="Lipase_3"/>
    <property type="match status" value="1"/>
</dbReference>